<name>A0ABS4IHZ1_9BACI</name>
<proteinExistence type="predicted"/>
<sequence>MISKERFKLLINIAGTGGFLVTSDDLTNAKSSNHLFMIKSIMGVSQKPAVKWILC</sequence>
<dbReference type="EMBL" id="JAGGKX010000014">
    <property type="protein sequence ID" value="MBP1970570.1"/>
    <property type="molecule type" value="Genomic_DNA"/>
</dbReference>
<comment type="caution">
    <text evidence="1">The sequence shown here is derived from an EMBL/GenBank/DDBJ whole genome shotgun (WGS) entry which is preliminary data.</text>
</comment>
<protein>
    <submittedName>
        <fullName evidence="1">Uncharacterized protein</fullName>
    </submittedName>
</protein>
<organism evidence="1 2">
    <name type="scientific">Virgibacillus natechei</name>
    <dbReference type="NCBI Taxonomy" id="1216297"/>
    <lineage>
        <taxon>Bacteria</taxon>
        <taxon>Bacillati</taxon>
        <taxon>Bacillota</taxon>
        <taxon>Bacilli</taxon>
        <taxon>Bacillales</taxon>
        <taxon>Bacillaceae</taxon>
        <taxon>Virgibacillus</taxon>
    </lineage>
</organism>
<dbReference type="Proteomes" id="UP001519345">
    <property type="component" value="Unassembled WGS sequence"/>
</dbReference>
<reference evidence="1 2" key="1">
    <citation type="submission" date="2021-03" db="EMBL/GenBank/DDBJ databases">
        <title>Genomic Encyclopedia of Type Strains, Phase IV (KMG-IV): sequencing the most valuable type-strain genomes for metagenomic binning, comparative biology and taxonomic classification.</title>
        <authorList>
            <person name="Goeker M."/>
        </authorList>
    </citation>
    <scope>NUCLEOTIDE SEQUENCE [LARGE SCALE GENOMIC DNA]</scope>
    <source>
        <strain evidence="1 2">DSM 25609</strain>
    </source>
</reference>
<accession>A0ABS4IHZ1</accession>
<gene>
    <name evidence="1" type="ORF">J2Z83_002691</name>
</gene>
<evidence type="ECO:0000313" key="1">
    <source>
        <dbReference type="EMBL" id="MBP1970570.1"/>
    </source>
</evidence>
<evidence type="ECO:0000313" key="2">
    <source>
        <dbReference type="Proteomes" id="UP001519345"/>
    </source>
</evidence>
<keyword evidence="2" id="KW-1185">Reference proteome</keyword>